<protein>
    <submittedName>
        <fullName evidence="1">Uncharacterized protein</fullName>
    </submittedName>
</protein>
<dbReference type="EMBL" id="CP037746">
    <property type="protein sequence ID" value="QBL12802.1"/>
    <property type="molecule type" value="Genomic_DNA"/>
</dbReference>
<evidence type="ECO:0000313" key="1">
    <source>
        <dbReference type="EMBL" id="QBL12802.1"/>
    </source>
</evidence>
<accession>A0AAE6CZJ5</accession>
<dbReference type="Proteomes" id="UP000293421">
    <property type="component" value="Chromosome"/>
</dbReference>
<dbReference type="AlphaFoldDB" id="A0AAE6CZJ5"/>
<sequence>MAKQKSDNNLINIYTKTRDIMGRGISKLNIGYYCSTQIGDTILSLKMLYSIKHIYNAKIIIFIENHNLKNLLNLNFIDQIQLINKNNIIQKINNHKLDYLISYISTYSTIQLLE</sequence>
<reference evidence="1 2" key="1">
    <citation type="submission" date="2019-02" db="EMBL/GenBank/DDBJ databases">
        <title>Use of ANI for Rapid Identification of Enteric Bacteria.</title>
        <authorList>
            <person name="Pruckler J."/>
            <person name="Lane C."/>
            <person name="Aubert R."/>
        </authorList>
    </citation>
    <scope>NUCLEOTIDE SEQUENCE [LARGE SCALE GENOMIC DNA]</scope>
    <source>
        <strain evidence="1 2">2014D-0083</strain>
    </source>
</reference>
<name>A0AAE6CZJ5_9BACT</name>
<evidence type="ECO:0000313" key="2">
    <source>
        <dbReference type="Proteomes" id="UP000293421"/>
    </source>
</evidence>
<organism evidence="1 2">
    <name type="scientific">Campylobacter volucris</name>
    <dbReference type="NCBI Taxonomy" id="1031542"/>
    <lineage>
        <taxon>Bacteria</taxon>
        <taxon>Pseudomonadati</taxon>
        <taxon>Campylobacterota</taxon>
        <taxon>Epsilonproteobacteria</taxon>
        <taxon>Campylobacterales</taxon>
        <taxon>Campylobacteraceae</taxon>
        <taxon>Campylobacter</taxon>
    </lineage>
</organism>
<dbReference type="Gene3D" id="3.40.50.2000">
    <property type="entry name" value="Glycogen Phosphorylase B"/>
    <property type="match status" value="1"/>
</dbReference>
<dbReference type="RefSeq" id="WP_039664899.1">
    <property type="nucleotide sequence ID" value="NZ_CP037746.1"/>
</dbReference>
<gene>
    <name evidence="1" type="ORF">A9460_00020</name>
</gene>
<dbReference type="GeneID" id="66286734"/>
<proteinExistence type="predicted"/>